<evidence type="ECO:0000256" key="1">
    <source>
        <dbReference type="SAM" id="MobiDB-lite"/>
    </source>
</evidence>
<feature type="compositionally biased region" description="Basic and acidic residues" evidence="1">
    <location>
        <begin position="100"/>
        <end position="111"/>
    </location>
</feature>
<reference evidence="2 3" key="1">
    <citation type="submission" date="2021-06" db="EMBL/GenBank/DDBJ databases">
        <authorList>
            <person name="Palmer J.M."/>
        </authorList>
    </citation>
    <scope>NUCLEOTIDE SEQUENCE [LARGE SCALE GENOMIC DNA]</scope>
    <source>
        <strain evidence="3">if_2019</strain>
        <tissue evidence="2">Muscle</tissue>
    </source>
</reference>
<sequence length="111" mass="12550">MYHKKGLIVNIQRLAEEKNTGNNKMTYSYSLSFAISGTGSRGQQNQLRHPDFPLHRYHRYLLQLLRGELKAFPGQPRDIVNPACPGLSPVPPPGGTCLEHLPREASRRYPV</sequence>
<dbReference type="Proteomes" id="UP001482620">
    <property type="component" value="Unassembled WGS sequence"/>
</dbReference>
<proteinExistence type="predicted"/>
<name>A0ABV0TMG8_9TELE</name>
<feature type="region of interest" description="Disordered" evidence="1">
    <location>
        <begin position="85"/>
        <end position="111"/>
    </location>
</feature>
<evidence type="ECO:0000313" key="3">
    <source>
        <dbReference type="Proteomes" id="UP001482620"/>
    </source>
</evidence>
<comment type="caution">
    <text evidence="2">The sequence shown here is derived from an EMBL/GenBank/DDBJ whole genome shotgun (WGS) entry which is preliminary data.</text>
</comment>
<gene>
    <name evidence="2" type="ORF">ILYODFUR_018173</name>
</gene>
<evidence type="ECO:0000313" key="2">
    <source>
        <dbReference type="EMBL" id="MEQ2233083.1"/>
    </source>
</evidence>
<accession>A0ABV0TMG8</accession>
<protein>
    <submittedName>
        <fullName evidence="2">Uncharacterized protein</fullName>
    </submittedName>
</protein>
<organism evidence="2 3">
    <name type="scientific">Ilyodon furcidens</name>
    <name type="common">goldbreast splitfin</name>
    <dbReference type="NCBI Taxonomy" id="33524"/>
    <lineage>
        <taxon>Eukaryota</taxon>
        <taxon>Metazoa</taxon>
        <taxon>Chordata</taxon>
        <taxon>Craniata</taxon>
        <taxon>Vertebrata</taxon>
        <taxon>Euteleostomi</taxon>
        <taxon>Actinopterygii</taxon>
        <taxon>Neopterygii</taxon>
        <taxon>Teleostei</taxon>
        <taxon>Neoteleostei</taxon>
        <taxon>Acanthomorphata</taxon>
        <taxon>Ovalentaria</taxon>
        <taxon>Atherinomorphae</taxon>
        <taxon>Cyprinodontiformes</taxon>
        <taxon>Goodeidae</taxon>
        <taxon>Ilyodon</taxon>
    </lineage>
</organism>
<keyword evidence="3" id="KW-1185">Reference proteome</keyword>
<dbReference type="EMBL" id="JAHRIQ010036506">
    <property type="protein sequence ID" value="MEQ2233083.1"/>
    <property type="molecule type" value="Genomic_DNA"/>
</dbReference>